<proteinExistence type="predicted"/>
<sequence length="105" mass="12074">MLRFNSFDMSGHDQIELLLEYLGQPAVTQDDVWIAARVHTIIPIFENVLWRLTLDILKQAILHANPWLQHKDIQININCADTNIKILGDTVRDVASYNSILAKHK</sequence>
<accession>A0A382PMF4</accession>
<name>A0A382PMF4_9ZZZZ</name>
<organism evidence="1">
    <name type="scientific">marine metagenome</name>
    <dbReference type="NCBI Taxonomy" id="408172"/>
    <lineage>
        <taxon>unclassified sequences</taxon>
        <taxon>metagenomes</taxon>
        <taxon>ecological metagenomes</taxon>
    </lineage>
</organism>
<evidence type="ECO:0000313" key="1">
    <source>
        <dbReference type="EMBL" id="SVC73172.1"/>
    </source>
</evidence>
<gene>
    <name evidence="1" type="ORF">METZ01_LOCUS326026</name>
</gene>
<reference evidence="1" key="1">
    <citation type="submission" date="2018-05" db="EMBL/GenBank/DDBJ databases">
        <authorList>
            <person name="Lanie J.A."/>
            <person name="Ng W.-L."/>
            <person name="Kazmierczak K.M."/>
            <person name="Andrzejewski T.M."/>
            <person name="Davidsen T.M."/>
            <person name="Wayne K.J."/>
            <person name="Tettelin H."/>
            <person name="Glass J.I."/>
            <person name="Rusch D."/>
            <person name="Podicherti R."/>
            <person name="Tsui H.-C.T."/>
            <person name="Winkler M.E."/>
        </authorList>
    </citation>
    <scope>NUCLEOTIDE SEQUENCE</scope>
</reference>
<dbReference type="AlphaFoldDB" id="A0A382PMF4"/>
<dbReference type="EMBL" id="UINC01107641">
    <property type="protein sequence ID" value="SVC73172.1"/>
    <property type="molecule type" value="Genomic_DNA"/>
</dbReference>
<protein>
    <submittedName>
        <fullName evidence="1">Uncharacterized protein</fullName>
    </submittedName>
</protein>